<feature type="region of interest" description="Disordered" evidence="1">
    <location>
        <begin position="858"/>
        <end position="885"/>
    </location>
</feature>
<feature type="compositionally biased region" description="Acidic residues" evidence="1">
    <location>
        <begin position="101"/>
        <end position="118"/>
    </location>
</feature>
<dbReference type="Proteomes" id="UP000009183">
    <property type="component" value="Chromosome 12"/>
</dbReference>
<organism evidence="2 3">
    <name type="scientific">Vitis vinifera</name>
    <name type="common">Grape</name>
    <dbReference type="NCBI Taxonomy" id="29760"/>
    <lineage>
        <taxon>Eukaryota</taxon>
        <taxon>Viridiplantae</taxon>
        <taxon>Streptophyta</taxon>
        <taxon>Embryophyta</taxon>
        <taxon>Tracheophyta</taxon>
        <taxon>Spermatophyta</taxon>
        <taxon>Magnoliopsida</taxon>
        <taxon>eudicotyledons</taxon>
        <taxon>Gunneridae</taxon>
        <taxon>Pentapetalae</taxon>
        <taxon>rosids</taxon>
        <taxon>Vitales</taxon>
        <taxon>Vitaceae</taxon>
        <taxon>Viteae</taxon>
        <taxon>Vitis</taxon>
    </lineage>
</organism>
<dbReference type="InParanoid" id="D7TMP8"/>
<feature type="compositionally biased region" description="Low complexity" evidence="1">
    <location>
        <begin position="858"/>
        <end position="868"/>
    </location>
</feature>
<dbReference type="AlphaFoldDB" id="D7TMP8"/>
<feature type="region of interest" description="Disordered" evidence="1">
    <location>
        <begin position="169"/>
        <end position="188"/>
    </location>
</feature>
<feature type="compositionally biased region" description="Basic residues" evidence="1">
    <location>
        <begin position="137"/>
        <end position="154"/>
    </location>
</feature>
<feature type="region of interest" description="Disordered" evidence="1">
    <location>
        <begin position="203"/>
        <end position="231"/>
    </location>
</feature>
<dbReference type="PANTHER" id="PTHR36892:SF1">
    <property type="entry name" value="OS05G0518200 PROTEIN"/>
    <property type="match status" value="1"/>
</dbReference>
<dbReference type="PANTHER" id="PTHR36892">
    <property type="entry name" value="OS01G0201800 PROTEIN"/>
    <property type="match status" value="1"/>
</dbReference>
<dbReference type="PaxDb" id="29760-VIT_12s0142g00450.t01"/>
<evidence type="ECO:0000313" key="2">
    <source>
        <dbReference type="EMBL" id="CBI31771.3"/>
    </source>
</evidence>
<keyword evidence="3" id="KW-1185">Reference proteome</keyword>
<proteinExistence type="predicted"/>
<evidence type="ECO:0008006" key="4">
    <source>
        <dbReference type="Google" id="ProtNLM"/>
    </source>
</evidence>
<feature type="compositionally biased region" description="Basic and acidic residues" evidence="1">
    <location>
        <begin position="179"/>
        <end position="188"/>
    </location>
</feature>
<evidence type="ECO:0000313" key="3">
    <source>
        <dbReference type="Proteomes" id="UP000009183"/>
    </source>
</evidence>
<reference evidence="3" key="1">
    <citation type="journal article" date="2007" name="Nature">
        <title>The grapevine genome sequence suggests ancestral hexaploidization in major angiosperm phyla.</title>
        <authorList>
            <consortium name="The French-Italian Public Consortium for Grapevine Genome Characterization."/>
            <person name="Jaillon O."/>
            <person name="Aury J.-M."/>
            <person name="Noel B."/>
            <person name="Policriti A."/>
            <person name="Clepet C."/>
            <person name="Casagrande A."/>
            <person name="Choisne N."/>
            <person name="Aubourg S."/>
            <person name="Vitulo N."/>
            <person name="Jubin C."/>
            <person name="Vezzi A."/>
            <person name="Legeai F."/>
            <person name="Hugueney P."/>
            <person name="Dasilva C."/>
            <person name="Horner D."/>
            <person name="Mica E."/>
            <person name="Jublot D."/>
            <person name="Poulain J."/>
            <person name="Bruyere C."/>
            <person name="Billault A."/>
            <person name="Segurens B."/>
            <person name="Gouyvenoux M."/>
            <person name="Ugarte E."/>
            <person name="Cattonaro F."/>
            <person name="Anthouard V."/>
            <person name="Vico V."/>
            <person name="Del Fabbro C."/>
            <person name="Alaux M."/>
            <person name="Di Gaspero G."/>
            <person name="Dumas V."/>
            <person name="Felice N."/>
            <person name="Paillard S."/>
            <person name="Juman I."/>
            <person name="Moroldo M."/>
            <person name="Scalabrin S."/>
            <person name="Canaguier A."/>
            <person name="Le Clainche I."/>
            <person name="Malacrida G."/>
            <person name="Durand E."/>
            <person name="Pesole G."/>
            <person name="Laucou V."/>
            <person name="Chatelet P."/>
            <person name="Merdinoglu D."/>
            <person name="Delledonne M."/>
            <person name="Pezzotti M."/>
            <person name="Lecharny A."/>
            <person name="Scarpelli C."/>
            <person name="Artiguenave F."/>
            <person name="Pe M.E."/>
            <person name="Valle G."/>
            <person name="Morgante M."/>
            <person name="Caboche M."/>
            <person name="Adam-Blondon A.-F."/>
            <person name="Weissenbach J."/>
            <person name="Quetier F."/>
            <person name="Wincker P."/>
        </authorList>
    </citation>
    <scope>NUCLEOTIDE SEQUENCE [LARGE SCALE GENOMIC DNA]</scope>
    <source>
        <strain evidence="3">cv. Pinot noir / PN40024</strain>
    </source>
</reference>
<dbReference type="OMA" id="LMCKICS"/>
<name>D7TMP8_VITVI</name>
<feature type="compositionally biased region" description="Basic and acidic residues" evidence="1">
    <location>
        <begin position="55"/>
        <end position="70"/>
    </location>
</feature>
<dbReference type="HOGENOM" id="CLU_007583_0_0_1"/>
<sequence>MRSVDVVKCWPFDGDGHGDESVLLPPMEVPKFRWWSHEVELLRSAAAQRKSSHIHQVESQKPDKSTEERRHNKAKARPPKKRSILEIFAVAPQIDSSADLEVGDDDDDDAQVEGEDGDVGVIKEGEFDSPNGVAFKIKSKKSKNKNKKKKKKKRSSLEEEVAVGIESKVNKNKSKKKAKKDEESIASKEKIQKLKLQTPVKFTEKENGSPSHKRCTKDIPNGVSMGKKKPSLKCLSAKKEKVQTPKLIAEHQKPVLPLCGILKNQTKVRSGQNPTTCNMQGSSQVNPCIHQSGRHVTFSGKDDILGPRKKCFSSADCHKLHNVCDLLSDVGTPSTVMDQDMESEKEFAVEINESDDDVSLGIEKGNEVQPIIEKDQLSDICDHVDIQSFLRPHTSQEKAKHLSDKSLSLSQFASNGVNLHKSLSLSQIAPNGVDLDLFDQGNPPASSDTSYAGVPRLLSSSKERCSPILNSQVAGNLLMASNNSGKLIDHFGDPTPRISATRSIANVRALSHPLSSCVSVNENANGRLSFLPQSTTENHNTRALQYQPFSHLSSKELMDSLSPFPGSKHRALLFGEKCMDDDFFGLPLNSHGELIRLNSSGKDGLNHLKNPSTLSGSSCSLPFRHHVLPKCNGDNLSVKEKHFVETLLLKDQLKLFPTQNYIEENLDVRFPSRLGITGSQVVGRTDAQWLGSERASNHYVPQLDSDPNLMKDTCHGCRQSDQIQYKKDNGKIHPREPSDQILMHTTQPTVRLMGKDVTIGRSSKDMQGLEDGKIWTDKEIITENCITSTALASSSAKAYFQQDWMLHAALSKSKESVAHTLEMRRNQTSQRVLQMKAPESRFSHPYLNWQTNLVSQSHSNQSSSSLSFAPPPPSPAMLNRAPNFHEPFISGNESLKVNSQIPVLSSSPHSTHQHMHLNSAELRYNQGLHATKSAFEFPFMHPDYREHGQPSWFPNPSKSLPPWLIHAAQQKKTSIASSLPYSDLDGKHHSCTVSQTNFITVPSVQQSPVLSYPYCPMKSQSQIQSSLGHSFVHSPLIPVLPGFKQTSSSHVNYRNRIKVKDRMKSKSFFVKDSDYSKNTKKRPAAEANESPKPPKLMTLEMREESSTVTGLNTVGNYSSEEQLNPVALELNSDRDQASSIGFTPSETQKDELANSPGIDASKLDGVTRSGPVKLRFQDLRKKQQRFTGFRRRHISPRYKAVHFFIRVTKFQGISIIKSRTSAFDTSSKMWTPGFIATAKDLLLH</sequence>
<dbReference type="EMBL" id="FN595999">
    <property type="protein sequence ID" value="CBI31771.3"/>
    <property type="molecule type" value="Genomic_DNA"/>
</dbReference>
<gene>
    <name evidence="2" type="ordered locus">VIT_12s0142g00450</name>
</gene>
<feature type="compositionally biased region" description="Basic residues" evidence="1">
    <location>
        <begin position="71"/>
        <end position="82"/>
    </location>
</feature>
<feature type="region of interest" description="Disordered" evidence="1">
    <location>
        <begin position="1070"/>
        <end position="1096"/>
    </location>
</feature>
<feature type="region of interest" description="Disordered" evidence="1">
    <location>
        <begin position="46"/>
        <end position="83"/>
    </location>
</feature>
<feature type="region of interest" description="Disordered" evidence="1">
    <location>
        <begin position="1137"/>
        <end position="1161"/>
    </location>
</feature>
<feature type="region of interest" description="Disordered" evidence="1">
    <location>
        <begin position="96"/>
        <end position="161"/>
    </location>
</feature>
<dbReference type="eggNOG" id="ENOG502QU5G">
    <property type="taxonomic scope" value="Eukaryota"/>
</dbReference>
<feature type="compositionally biased region" description="Polar residues" evidence="1">
    <location>
        <begin position="1137"/>
        <end position="1146"/>
    </location>
</feature>
<dbReference type="OrthoDB" id="678085at2759"/>
<accession>D7TMP8</accession>
<evidence type="ECO:0000256" key="1">
    <source>
        <dbReference type="SAM" id="MobiDB-lite"/>
    </source>
</evidence>
<protein>
    <recommendedName>
        <fullName evidence="4">Protein embryonic flower 1</fullName>
    </recommendedName>
</protein>
<dbReference type="STRING" id="29760.D7TMP8"/>
<dbReference type="ExpressionAtlas" id="D7TMP8">
    <property type="expression patterns" value="baseline and differential"/>
</dbReference>